<feature type="region of interest" description="Disordered" evidence="3">
    <location>
        <begin position="1071"/>
        <end position="1123"/>
    </location>
</feature>
<dbReference type="Gene3D" id="2.60.40.10">
    <property type="entry name" value="Immunoglobulins"/>
    <property type="match status" value="6"/>
</dbReference>
<feature type="compositionally biased region" description="Polar residues" evidence="3">
    <location>
        <begin position="718"/>
        <end position="731"/>
    </location>
</feature>
<reference evidence="7" key="1">
    <citation type="submission" date="2013-03" db="EMBL/GenBank/DDBJ databases">
        <authorList>
            <person name="Jeffery W."/>
            <person name="Warren W."/>
            <person name="Wilson R.K."/>
        </authorList>
    </citation>
    <scope>NUCLEOTIDE SEQUENCE</scope>
    <source>
        <strain evidence="7">female</strain>
    </source>
</reference>
<dbReference type="AlphaFoldDB" id="W5KK86"/>
<dbReference type="GO" id="GO:0030424">
    <property type="term" value="C:axon"/>
    <property type="evidence" value="ECO:0007669"/>
    <property type="project" value="TreeGrafter"/>
</dbReference>
<feature type="domain" description="Ig-like" evidence="5">
    <location>
        <begin position="509"/>
        <end position="596"/>
    </location>
</feature>
<dbReference type="Ensembl" id="ENSAMXT00000007998.2">
    <property type="protein sequence ID" value="ENSAMXP00000007998.2"/>
    <property type="gene ID" value="ENSAMXG00000007776.2"/>
</dbReference>
<reference evidence="6" key="4">
    <citation type="submission" date="2025-09" db="UniProtKB">
        <authorList>
            <consortium name="Ensembl"/>
        </authorList>
    </citation>
    <scope>IDENTIFICATION</scope>
</reference>
<sequence length="1123" mass="122914">MVSPLCISAQMSCPVWLLLFSYSIRITPSVSELVFTTIPKDDIGILNKPLMLHCAVYDTSPQRVLPVKWEKDNGGLGAGVHQMANGSLFFAQLQEEDLGGYICSAKRGNKQIRTVVTVDKAYLENVFFSPQSQTANEGQDVFFQCVSGDSSPSANISWLKNGKAFTKGTQIQGQYGGGSQRKTSGTLHLVNITKADQGIYVCLTNNPLLNISRESAAATLTVHSNRVSAGLEITQSPENLTVPAETEAALHCVVQGFPAPAVQWFKDGQVLPNTSRWDLQDDGQLLVFERVLPEDEGFYHCEANNEKERLRSRPAYLLPAVMDWTFVLQPVNKTVRKGDSVTLSCRPPHSRPPAQVSWFKNNRLLRPRPHLSMEPAGDLLFRSVQETDRGYYFCRASNSYLQRAVTSRKIFLDVLAPPSVTIWPLVVTSTVGEEVQIQCQVSGHPVPSIEWTKQGRSLRTGGKVSIGVRNATLYISSVRIYDEGFYTCLATNSVGQDKKTTTLRIAAKPVIVSFVGSVNLSEGATVILPCRAVGNSPLKYNWSRSALSTPLSLSSRMHTDDNGTLYISSAHHSDAGDYYCTAENNIGQDSRKAVITVLSADQEEDISSASPEIKPEEPTNSTTYNLRLYKDEEKTIHQLSNSTSVDVYAKDSPTHSINMPTTDIAYTNTTDQEYMAIKEKLQVGPHKPLNRQSDNTDNPTNRISQHPAKPTLDPSLKVQPQSAYTQSSEDISQLPDDHLFSSSVAQALHGLTQTHSAKGYSVNSITTTSSLHVHQNWIQPTTKQLTAATKAAQTNNTELVETMKKNTSKAPMRTTDNNARVKKKTHSWLPVLEKHDIPIVVGVGVSLAFIFITMAFYSLFRKNDPEAKPTGRAALRGLGGPCRQGECLAVERTYDNKAFEDDNNMVAVIEQSPNTSETRAHPPASSPSTLLMEPSYDDVNEDMQPSQGLPVIVETHSEPLEEDQLETSFEEGKATPSPQSDIQLHCMEDWRSREFGQCQDAPSPPPPNPPAPHEEGLRSSLTLQTSEPCATPVHHSISISHGSSPLLLSHCVSLGMTSVAVDVHFYPSASTTGGPNGSATFGASGPQTSSRLERDQMAPSAHHGEVKRTGPPECAFKKMASLS</sequence>
<feature type="region of interest" description="Disordered" evidence="3">
    <location>
        <begin position="681"/>
        <end position="733"/>
    </location>
</feature>
<accession>W5KK86</accession>
<reference evidence="6" key="3">
    <citation type="submission" date="2025-08" db="UniProtKB">
        <authorList>
            <consortium name="Ensembl"/>
        </authorList>
    </citation>
    <scope>IDENTIFICATION</scope>
</reference>
<dbReference type="GO" id="GO:0007411">
    <property type="term" value="P:axon guidance"/>
    <property type="evidence" value="ECO:0007669"/>
    <property type="project" value="TreeGrafter"/>
</dbReference>
<keyword evidence="2" id="KW-0393">Immunoglobulin domain</keyword>
<dbReference type="CDD" id="cd00096">
    <property type="entry name" value="Ig"/>
    <property type="match status" value="2"/>
</dbReference>
<dbReference type="Pfam" id="PF13927">
    <property type="entry name" value="Ig_3"/>
    <property type="match status" value="3"/>
</dbReference>
<dbReference type="InterPro" id="IPR003599">
    <property type="entry name" value="Ig_sub"/>
</dbReference>
<dbReference type="HOGENOM" id="CLU_030624_0_0_1"/>
<dbReference type="InParanoid" id="W5KK86"/>
<name>W5KK86_ASTMX</name>
<feature type="domain" description="Ig-like" evidence="5">
    <location>
        <begin position="124"/>
        <end position="221"/>
    </location>
</feature>
<dbReference type="InterPro" id="IPR013098">
    <property type="entry name" value="Ig_I-set"/>
</dbReference>
<feature type="domain" description="Ig-like" evidence="5">
    <location>
        <begin position="418"/>
        <end position="504"/>
    </location>
</feature>
<dbReference type="GO" id="GO:0005886">
    <property type="term" value="C:plasma membrane"/>
    <property type="evidence" value="ECO:0007669"/>
    <property type="project" value="TreeGrafter"/>
</dbReference>
<keyword evidence="4" id="KW-1133">Transmembrane helix</keyword>
<evidence type="ECO:0000256" key="1">
    <source>
        <dbReference type="ARBA" id="ARBA00023157"/>
    </source>
</evidence>
<feature type="compositionally biased region" description="Polar residues" evidence="3">
    <location>
        <begin position="1071"/>
        <end position="1090"/>
    </location>
</feature>
<organism evidence="6 7">
    <name type="scientific">Astyanax mexicanus</name>
    <name type="common">Blind cave fish</name>
    <name type="synonym">Astyanax fasciatus mexicanus</name>
    <dbReference type="NCBI Taxonomy" id="7994"/>
    <lineage>
        <taxon>Eukaryota</taxon>
        <taxon>Metazoa</taxon>
        <taxon>Chordata</taxon>
        <taxon>Craniata</taxon>
        <taxon>Vertebrata</taxon>
        <taxon>Euteleostomi</taxon>
        <taxon>Actinopterygii</taxon>
        <taxon>Neopterygii</taxon>
        <taxon>Teleostei</taxon>
        <taxon>Ostariophysi</taxon>
        <taxon>Characiformes</taxon>
        <taxon>Characoidei</taxon>
        <taxon>Acestrorhamphidae</taxon>
        <taxon>Acestrorhamphinae</taxon>
        <taxon>Astyanax</taxon>
    </lineage>
</organism>
<keyword evidence="7" id="KW-1185">Reference proteome</keyword>
<feature type="domain" description="Ig-like" evidence="5">
    <location>
        <begin position="28"/>
        <end position="119"/>
    </location>
</feature>
<dbReference type="InterPro" id="IPR013106">
    <property type="entry name" value="Ig_V-set"/>
</dbReference>
<evidence type="ECO:0000256" key="3">
    <source>
        <dbReference type="SAM" id="MobiDB-lite"/>
    </source>
</evidence>
<dbReference type="GO" id="GO:0007156">
    <property type="term" value="P:homophilic cell adhesion via plasma membrane adhesion molecules"/>
    <property type="evidence" value="ECO:0007669"/>
    <property type="project" value="TreeGrafter"/>
</dbReference>
<dbReference type="SMART" id="SM00409">
    <property type="entry name" value="IG"/>
    <property type="match status" value="6"/>
</dbReference>
<dbReference type="PANTHER" id="PTHR10075:SF103">
    <property type="entry name" value="ROUNDABOUT HOMOLOG 4"/>
    <property type="match status" value="1"/>
</dbReference>
<feature type="region of interest" description="Disordered" evidence="3">
    <location>
        <begin position="995"/>
        <end position="1018"/>
    </location>
</feature>
<dbReference type="InterPro" id="IPR007110">
    <property type="entry name" value="Ig-like_dom"/>
</dbReference>
<feature type="compositionally biased region" description="Basic and acidic residues" evidence="3">
    <location>
        <begin position="1091"/>
        <end position="1110"/>
    </location>
</feature>
<dbReference type="GO" id="GO:0098632">
    <property type="term" value="F:cell-cell adhesion mediator activity"/>
    <property type="evidence" value="ECO:0007669"/>
    <property type="project" value="TreeGrafter"/>
</dbReference>
<keyword evidence="4" id="KW-0812">Transmembrane</keyword>
<evidence type="ECO:0000313" key="7">
    <source>
        <dbReference type="Proteomes" id="UP000018467"/>
    </source>
</evidence>
<dbReference type="InterPro" id="IPR036179">
    <property type="entry name" value="Ig-like_dom_sf"/>
</dbReference>
<dbReference type="Proteomes" id="UP000018467">
    <property type="component" value="Unassembled WGS sequence"/>
</dbReference>
<evidence type="ECO:0000313" key="6">
    <source>
        <dbReference type="Ensembl" id="ENSAMXP00000007998.2"/>
    </source>
</evidence>
<evidence type="ECO:0000259" key="5">
    <source>
        <dbReference type="PROSITE" id="PS50835"/>
    </source>
</evidence>
<evidence type="ECO:0000256" key="4">
    <source>
        <dbReference type="SAM" id="Phobius"/>
    </source>
</evidence>
<proteinExistence type="predicted"/>
<dbReference type="SMART" id="SM00406">
    <property type="entry name" value="IGv"/>
    <property type="match status" value="2"/>
</dbReference>
<feature type="compositionally biased region" description="Polar residues" evidence="3">
    <location>
        <begin position="690"/>
        <end position="704"/>
    </location>
</feature>
<feature type="domain" description="Ig-like" evidence="5">
    <location>
        <begin position="319"/>
        <end position="406"/>
    </location>
</feature>
<feature type="domain" description="Ig-like" evidence="5">
    <location>
        <begin position="231"/>
        <end position="312"/>
    </location>
</feature>
<dbReference type="Pfam" id="PF07679">
    <property type="entry name" value="I-set"/>
    <property type="match status" value="2"/>
</dbReference>
<dbReference type="GO" id="GO:0070593">
    <property type="term" value="P:dendrite self-avoidance"/>
    <property type="evidence" value="ECO:0007669"/>
    <property type="project" value="TreeGrafter"/>
</dbReference>
<dbReference type="Bgee" id="ENSAMXG00000007776">
    <property type="expression patterns" value="Expressed in testis and 2 other cell types or tissues"/>
</dbReference>
<dbReference type="PROSITE" id="PS50835">
    <property type="entry name" value="IG_LIKE"/>
    <property type="match status" value="6"/>
</dbReference>
<dbReference type="InterPro" id="IPR003598">
    <property type="entry name" value="Ig_sub2"/>
</dbReference>
<feature type="region of interest" description="Disordered" evidence="3">
    <location>
        <begin position="603"/>
        <end position="623"/>
    </location>
</feature>
<keyword evidence="4" id="KW-0472">Membrane</keyword>
<evidence type="ECO:0000256" key="2">
    <source>
        <dbReference type="ARBA" id="ARBA00023319"/>
    </source>
</evidence>
<feature type="region of interest" description="Disordered" evidence="3">
    <location>
        <begin position="913"/>
        <end position="944"/>
    </location>
</feature>
<protein>
    <submittedName>
        <fullName evidence="6">Hemicentin-2-like</fullName>
    </submittedName>
</protein>
<keyword evidence="1" id="KW-1015">Disulfide bond</keyword>
<dbReference type="PANTHER" id="PTHR10075">
    <property type="entry name" value="BASIGIN RELATED"/>
    <property type="match status" value="1"/>
</dbReference>
<dbReference type="InterPro" id="IPR013783">
    <property type="entry name" value="Ig-like_fold"/>
</dbReference>
<feature type="transmembrane region" description="Helical" evidence="4">
    <location>
        <begin position="839"/>
        <end position="860"/>
    </location>
</feature>
<dbReference type="SUPFAM" id="SSF48726">
    <property type="entry name" value="Immunoglobulin"/>
    <property type="match status" value="6"/>
</dbReference>
<reference evidence="7" key="2">
    <citation type="journal article" date="2014" name="Nat. Commun.">
        <title>The cavefish genome reveals candidate genes for eye loss.</title>
        <authorList>
            <person name="McGaugh S.E."/>
            <person name="Gross J.B."/>
            <person name="Aken B."/>
            <person name="Blin M."/>
            <person name="Borowsky R."/>
            <person name="Chalopin D."/>
            <person name="Hinaux H."/>
            <person name="Jeffery W.R."/>
            <person name="Keene A."/>
            <person name="Ma L."/>
            <person name="Minx P."/>
            <person name="Murphy D."/>
            <person name="O'Quin K.E."/>
            <person name="Retaux S."/>
            <person name="Rohner N."/>
            <person name="Searle S.M."/>
            <person name="Stahl B.A."/>
            <person name="Tabin C."/>
            <person name="Volff J.N."/>
            <person name="Yoshizawa M."/>
            <person name="Warren W.C."/>
        </authorList>
    </citation>
    <scope>NUCLEOTIDE SEQUENCE [LARGE SCALE GENOMIC DNA]</scope>
    <source>
        <strain evidence="7">female</strain>
    </source>
</reference>
<feature type="region of interest" description="Disordered" evidence="3">
    <location>
        <begin position="962"/>
        <end position="981"/>
    </location>
</feature>
<dbReference type="FunFam" id="2.60.40.10:FF:000503">
    <property type="entry name" value="Hemicentin 1"/>
    <property type="match status" value="1"/>
</dbReference>
<dbReference type="GeneTree" id="ENSGT00940000156511"/>
<dbReference type="SMART" id="SM00408">
    <property type="entry name" value="IGc2"/>
    <property type="match status" value="6"/>
</dbReference>
<feature type="compositionally biased region" description="Pro residues" evidence="3">
    <location>
        <begin position="1002"/>
        <end position="1011"/>
    </location>
</feature>
<dbReference type="eggNOG" id="KOG4475">
    <property type="taxonomic scope" value="Eukaryota"/>
</dbReference>
<dbReference type="FunFam" id="2.60.40.10:FF:000032">
    <property type="entry name" value="palladin isoform X1"/>
    <property type="match status" value="1"/>
</dbReference>